<accession>A0A6B9JB26</accession>
<evidence type="ECO:0000313" key="1">
    <source>
        <dbReference type="EMBL" id="QGZ16196.1"/>
    </source>
</evidence>
<name>A0A6B9JB26_9CAUD</name>
<keyword evidence="2" id="KW-1185">Reference proteome</keyword>
<dbReference type="EMBL" id="MN732867">
    <property type="protein sequence ID" value="QGZ16196.1"/>
    <property type="molecule type" value="Genomic_DNA"/>
</dbReference>
<protein>
    <submittedName>
        <fullName evidence="1">Uncharacterized protein</fullName>
    </submittedName>
</protein>
<evidence type="ECO:0000313" key="2">
    <source>
        <dbReference type="Proteomes" id="UP000433183"/>
    </source>
</evidence>
<reference evidence="1 2" key="1">
    <citation type="submission" date="2019-11" db="EMBL/GenBank/DDBJ databases">
        <title>Characterization of a new Erwinia amylovora bacteriophage.</title>
        <authorList>
            <person name="Valentovich L.N."/>
            <person name="Akhremchuk A.E."/>
            <person name="Besarab N.V."/>
            <person name="Lagonenko A.L."/>
        </authorList>
    </citation>
    <scope>NUCLEOTIDE SEQUENCE [LARGE SCALE GENOMIC DNA]</scope>
</reference>
<proteinExistence type="predicted"/>
<gene>
    <name evidence="1" type="ORF">Hena1_00200</name>
</gene>
<organism evidence="1 2">
    <name type="scientific">Erwinia phage Hena1</name>
    <dbReference type="NCBI Taxonomy" id="2678601"/>
    <lineage>
        <taxon>Viruses</taxon>
        <taxon>Duplodnaviria</taxon>
        <taxon>Heunggongvirae</taxon>
        <taxon>Uroviricota</taxon>
        <taxon>Caudoviricetes</taxon>
        <taxon>Vequintavirinae</taxon>
        <taxon>Henunavirus</taxon>
        <taxon>Henunavirus hena1</taxon>
    </lineage>
</organism>
<dbReference type="Proteomes" id="UP000433183">
    <property type="component" value="Segment"/>
</dbReference>
<sequence length="96" mass="10853">MTSRRKDYGIPDRNQIDPRLAVDDLAIVYGFPEGSPSSIINGKEVMITGPLNKGKYTCDVDGYPQSFHIAPENLMYLDTEDIIIISVYDEFLPRNQ</sequence>